<comment type="caution">
    <text evidence="1">The sequence shown here is derived from an EMBL/GenBank/DDBJ whole genome shotgun (WGS) entry which is preliminary data.</text>
</comment>
<gene>
    <name evidence="1" type="ORF">JKP88DRAFT_284223</name>
</gene>
<dbReference type="Proteomes" id="UP000664859">
    <property type="component" value="Unassembled WGS sequence"/>
</dbReference>
<proteinExistence type="predicted"/>
<name>A0A835ZK20_9STRA</name>
<accession>A0A835ZK20</accession>
<protein>
    <submittedName>
        <fullName evidence="1">Uncharacterized protein</fullName>
    </submittedName>
</protein>
<organism evidence="1 2">
    <name type="scientific">Tribonema minus</name>
    <dbReference type="NCBI Taxonomy" id="303371"/>
    <lineage>
        <taxon>Eukaryota</taxon>
        <taxon>Sar</taxon>
        <taxon>Stramenopiles</taxon>
        <taxon>Ochrophyta</taxon>
        <taxon>PX clade</taxon>
        <taxon>Xanthophyceae</taxon>
        <taxon>Tribonematales</taxon>
        <taxon>Tribonemataceae</taxon>
        <taxon>Tribonema</taxon>
    </lineage>
</organism>
<reference evidence="1" key="1">
    <citation type="submission" date="2021-02" db="EMBL/GenBank/DDBJ databases">
        <title>First Annotated Genome of the Yellow-green Alga Tribonema minus.</title>
        <authorList>
            <person name="Mahan K.M."/>
        </authorList>
    </citation>
    <scope>NUCLEOTIDE SEQUENCE</scope>
    <source>
        <strain evidence="1">UTEX B ZZ1240</strain>
    </source>
</reference>
<sequence>MISSGDARLLQQAHKARDEKGKEAVYRGYSGSELAKYLEDEREMEKLLLKEMVHLCRTELLLLAQSMVEQGMVTPTKGIGKSVFGYFLLYKWACEQRRVVETFKQEAGSYIKLCMDKWDADELYQARELLSLEISNSDMKNRNLQG</sequence>
<evidence type="ECO:0000313" key="1">
    <source>
        <dbReference type="EMBL" id="KAG5192545.1"/>
    </source>
</evidence>
<evidence type="ECO:0000313" key="2">
    <source>
        <dbReference type="Proteomes" id="UP000664859"/>
    </source>
</evidence>
<dbReference type="AlphaFoldDB" id="A0A835ZK20"/>
<keyword evidence="2" id="KW-1185">Reference proteome</keyword>
<dbReference type="EMBL" id="JAFCMP010000004">
    <property type="protein sequence ID" value="KAG5192545.1"/>
    <property type="molecule type" value="Genomic_DNA"/>
</dbReference>